<dbReference type="EMBL" id="FJOG01000001">
    <property type="protein sequence ID" value="CZR50590.1"/>
    <property type="molecule type" value="Genomic_DNA"/>
</dbReference>
<accession>A0A1L7WCS2</accession>
<dbReference type="Proteomes" id="UP000184330">
    <property type="component" value="Unassembled WGS sequence"/>
</dbReference>
<name>A0A1L7WCS2_9HELO</name>
<proteinExistence type="predicted"/>
<sequence>MLPRPCACHGAVQRNLPTHLESLWIADDILRHEWQRFVLGSKIHRRYGSFVPGPLEARRRMGKRRMAHLSADCPPPLPSISSLWGSFWEVDRSQWQWEAPRSREPEPESFAPARSRVQDKVRKSVSKSKVTTKAFSHQDVLTFRSKIKSCDPDKLPAICNDFNQHFKHSLTHGTAPETAIIHALKGIPRDLRRASPSAAEHQCLDLYNAMWDGFMACRILRKDYLEVAITKSFMTALGNLSMTMEVQKLVISVIGTLSAEQLDASTQAIGTMVDRLVDSWLPTITESSHSNIGVKRALHSFPQELAKVLRCLPEKTLFSVFHRGSKRISLFHEAATGVPIDVRYTWLFLASQLPGVSKEMFLWSWKTMEACGVPLQENIMSTIILQYWIEQDRLLGVDMEYLNGGHRKMVSRGEGFGPLLHLLEDDEDLIWNLRKQLINMLLAVGQHQTLYNIFSHMKEHKKPLSMPLLGRILEATVTSEGAFALRLYRKCIDMRGEDKQRFIPELCPNFVLSLVNNPDITWPHIWHIIRIPFRGDVSRLPKSRVGSPPITPKKIELVTKLAVAFARSKTRPPRVILRNVSQCLLYLRRHNATLNPDVSRALTQAAINLKMKFNKAVPQERAEWAVRIIQSVEGPDVAEAVHTIVNIWNERIYEKQRRAINVLGVGPID</sequence>
<feature type="region of interest" description="Disordered" evidence="1">
    <location>
        <begin position="98"/>
        <end position="122"/>
    </location>
</feature>
<evidence type="ECO:0000256" key="1">
    <source>
        <dbReference type="SAM" id="MobiDB-lite"/>
    </source>
</evidence>
<gene>
    <name evidence="2" type="ORF">PAC_00464</name>
</gene>
<protein>
    <submittedName>
        <fullName evidence="2">Uncharacterized protein</fullName>
    </submittedName>
</protein>
<dbReference type="OrthoDB" id="5428038at2759"/>
<keyword evidence="3" id="KW-1185">Reference proteome</keyword>
<reference evidence="2 3" key="1">
    <citation type="submission" date="2016-03" db="EMBL/GenBank/DDBJ databases">
        <authorList>
            <person name="Ploux O."/>
        </authorList>
    </citation>
    <scope>NUCLEOTIDE SEQUENCE [LARGE SCALE GENOMIC DNA]</scope>
    <source>
        <strain evidence="2 3">UAMH 11012</strain>
    </source>
</reference>
<evidence type="ECO:0000313" key="3">
    <source>
        <dbReference type="Proteomes" id="UP000184330"/>
    </source>
</evidence>
<organism evidence="2 3">
    <name type="scientific">Phialocephala subalpina</name>
    <dbReference type="NCBI Taxonomy" id="576137"/>
    <lineage>
        <taxon>Eukaryota</taxon>
        <taxon>Fungi</taxon>
        <taxon>Dikarya</taxon>
        <taxon>Ascomycota</taxon>
        <taxon>Pezizomycotina</taxon>
        <taxon>Leotiomycetes</taxon>
        <taxon>Helotiales</taxon>
        <taxon>Mollisiaceae</taxon>
        <taxon>Phialocephala</taxon>
        <taxon>Phialocephala fortinii species complex</taxon>
    </lineage>
</organism>
<dbReference type="STRING" id="576137.A0A1L7WCS2"/>
<dbReference type="AlphaFoldDB" id="A0A1L7WCS2"/>
<evidence type="ECO:0000313" key="2">
    <source>
        <dbReference type="EMBL" id="CZR50590.1"/>
    </source>
</evidence>